<proteinExistence type="predicted"/>
<accession>A0AAW4W4G1</accession>
<reference evidence="1 2" key="1">
    <citation type="submission" date="2021-10" db="EMBL/GenBank/DDBJ databases">
        <title>Anaerobic single-cell dispensing facilitates the cultivation of human gut bacteria.</title>
        <authorList>
            <person name="Afrizal A."/>
        </authorList>
    </citation>
    <scope>NUCLEOTIDE SEQUENCE [LARGE SCALE GENOMIC DNA]</scope>
    <source>
        <strain evidence="1 2">CLA-AA-H270</strain>
    </source>
</reference>
<keyword evidence="2" id="KW-1185">Reference proteome</keyword>
<dbReference type="GeneID" id="98660642"/>
<evidence type="ECO:0000313" key="1">
    <source>
        <dbReference type="EMBL" id="MCC2177872.1"/>
    </source>
</evidence>
<organism evidence="1 2">
    <name type="scientific">Agathobaculum butyriciproducens</name>
    <dbReference type="NCBI Taxonomy" id="1628085"/>
    <lineage>
        <taxon>Bacteria</taxon>
        <taxon>Bacillati</taxon>
        <taxon>Bacillota</taxon>
        <taxon>Clostridia</taxon>
        <taxon>Eubacteriales</taxon>
        <taxon>Butyricicoccaceae</taxon>
        <taxon>Agathobaculum</taxon>
    </lineage>
</organism>
<name>A0AAW4W4G1_9FIRM</name>
<dbReference type="EMBL" id="JAJEPX010000066">
    <property type="protein sequence ID" value="MCC2177872.1"/>
    <property type="molecule type" value="Genomic_DNA"/>
</dbReference>
<dbReference type="Proteomes" id="UP001298753">
    <property type="component" value="Unassembled WGS sequence"/>
</dbReference>
<comment type="caution">
    <text evidence="1">The sequence shown here is derived from an EMBL/GenBank/DDBJ whole genome shotgun (WGS) entry which is preliminary data.</text>
</comment>
<dbReference type="AlphaFoldDB" id="A0AAW4W4G1"/>
<dbReference type="RefSeq" id="WP_227601235.1">
    <property type="nucleotide sequence ID" value="NZ_DBFBDK010000096.1"/>
</dbReference>
<protein>
    <submittedName>
        <fullName evidence="1">Uncharacterized protein</fullName>
    </submittedName>
</protein>
<gene>
    <name evidence="1" type="ORF">LKD22_12205</name>
</gene>
<sequence>MVLLGVKADGAWLVSRWKLTYRIGWVHICKAVRSAFSDFSNVEILVDQNPVEISNRDDILKLEECGSMIIRGASDIMKSRVMITFYNQLQFVDVHVERSTDEFMEADYQKFNMSFGQYLDSLEIAMHR</sequence>
<evidence type="ECO:0000313" key="2">
    <source>
        <dbReference type="Proteomes" id="UP001298753"/>
    </source>
</evidence>